<evidence type="ECO:0000256" key="3">
    <source>
        <dbReference type="ARBA" id="ARBA00022448"/>
    </source>
</evidence>
<keyword evidence="3 11" id="KW-0813">Transport</keyword>
<dbReference type="GO" id="GO:0006886">
    <property type="term" value="P:intracellular protein transport"/>
    <property type="evidence" value="ECO:0007669"/>
    <property type="project" value="UniProtKB-UniRule"/>
</dbReference>
<feature type="region of interest" description="Disordered" evidence="12">
    <location>
        <begin position="196"/>
        <end position="224"/>
    </location>
</feature>
<dbReference type="InterPro" id="IPR041672">
    <property type="entry name" value="Bap31/Bap29_C"/>
</dbReference>
<dbReference type="InterPro" id="IPR008417">
    <property type="entry name" value="BAP29/BAP31"/>
</dbReference>
<evidence type="ECO:0000256" key="8">
    <source>
        <dbReference type="ARBA" id="ARBA00022989"/>
    </source>
</evidence>
<feature type="compositionally biased region" description="Basic and acidic residues" evidence="12">
    <location>
        <begin position="196"/>
        <end position="205"/>
    </location>
</feature>
<feature type="transmembrane region" description="Helical" evidence="11">
    <location>
        <begin position="7"/>
        <end position="28"/>
    </location>
</feature>
<feature type="domain" description="Bap31/Bap29 cytoplasmic coiled-coil" evidence="14">
    <location>
        <begin position="194"/>
        <end position="246"/>
    </location>
</feature>
<evidence type="ECO:0000256" key="12">
    <source>
        <dbReference type="SAM" id="MobiDB-lite"/>
    </source>
</evidence>
<name>A0AAV7XQW4_9NEOP</name>
<keyword evidence="16" id="KW-1185">Reference proteome</keyword>
<keyword evidence="8 11" id="KW-1133">Transmembrane helix</keyword>
<dbReference type="PANTHER" id="PTHR12701:SF20">
    <property type="entry name" value="ENDOPLASMIC RETICULUM TRANSMEMBRANE PROTEIN"/>
    <property type="match status" value="1"/>
</dbReference>
<comment type="function">
    <text evidence="11">May play a role in anterograde transport of membrane proteins from the endoplasmic reticulum to the Golgi.</text>
</comment>
<dbReference type="Pfam" id="PF05529">
    <property type="entry name" value="Bap31"/>
    <property type="match status" value="1"/>
</dbReference>
<feature type="domain" description="BAP29/BAP31 transmembrane" evidence="13">
    <location>
        <begin position="1"/>
        <end position="137"/>
    </location>
</feature>
<evidence type="ECO:0000256" key="5">
    <source>
        <dbReference type="ARBA" id="ARBA00022824"/>
    </source>
</evidence>
<keyword evidence="9" id="KW-0175">Coiled coil</keyword>
<keyword evidence="10 11" id="KW-0472">Membrane</keyword>
<evidence type="ECO:0000256" key="10">
    <source>
        <dbReference type="ARBA" id="ARBA00023136"/>
    </source>
</evidence>
<sequence length="246" mass="27951">MSLQWSLIAGFLYTELVVVVLLLLPGISPSRWQKVFRSRFLKALSNQASVYFTVLLGVLFLFLLDALREMRKYSGDPANTKHESHQHLDAEMQTNMRLFRAQRNFYISGFALFLCFVVKRLATLISIQAQLTAENSAALQQARSATTTARNMMVGKGEESQNTSNEAAAQVKGQLKEKEDLISKLQDDLNKKSKEVKELQSELDKKKKNHDAMISQNEGLSREYDRLADENAKLQKLMESSNKKDD</sequence>
<feature type="transmembrane region" description="Helical" evidence="11">
    <location>
        <begin position="105"/>
        <end position="127"/>
    </location>
</feature>
<keyword evidence="7 11" id="KW-0653">Protein transport</keyword>
<dbReference type="GO" id="GO:0070973">
    <property type="term" value="P:protein localization to endoplasmic reticulum exit site"/>
    <property type="evidence" value="ECO:0007669"/>
    <property type="project" value="UniProtKB-UniRule"/>
</dbReference>
<comment type="similarity">
    <text evidence="2 11">Belongs to the BCAP29/BCAP31 family.</text>
</comment>
<evidence type="ECO:0000256" key="6">
    <source>
        <dbReference type="ARBA" id="ARBA00022892"/>
    </source>
</evidence>
<keyword evidence="5 11" id="KW-0256">Endoplasmic reticulum</keyword>
<dbReference type="GO" id="GO:0005789">
    <property type="term" value="C:endoplasmic reticulum membrane"/>
    <property type="evidence" value="ECO:0007669"/>
    <property type="project" value="UniProtKB-SubCell"/>
</dbReference>
<evidence type="ECO:0000313" key="15">
    <source>
        <dbReference type="EMBL" id="KAJ1527712.1"/>
    </source>
</evidence>
<dbReference type="Gene3D" id="1.20.5.110">
    <property type="match status" value="1"/>
</dbReference>
<comment type="caution">
    <text evidence="15">The sequence shown here is derived from an EMBL/GenBank/DDBJ whole genome shotgun (WGS) entry which is preliminary data.</text>
</comment>
<evidence type="ECO:0000259" key="13">
    <source>
        <dbReference type="Pfam" id="PF05529"/>
    </source>
</evidence>
<dbReference type="InterPro" id="IPR040463">
    <property type="entry name" value="BAP29/BAP31_N"/>
</dbReference>
<dbReference type="EMBL" id="JAPTSV010000005">
    <property type="protein sequence ID" value="KAJ1527712.1"/>
    <property type="molecule type" value="Genomic_DNA"/>
</dbReference>
<evidence type="ECO:0000256" key="7">
    <source>
        <dbReference type="ARBA" id="ARBA00022927"/>
    </source>
</evidence>
<dbReference type="AlphaFoldDB" id="A0AAV7XQW4"/>
<gene>
    <name evidence="15" type="ORF">ONE63_007671</name>
</gene>
<dbReference type="GO" id="GO:0006888">
    <property type="term" value="P:endoplasmic reticulum to Golgi vesicle-mediated transport"/>
    <property type="evidence" value="ECO:0007669"/>
    <property type="project" value="UniProtKB-UniRule"/>
</dbReference>
<dbReference type="Proteomes" id="UP001075354">
    <property type="component" value="Chromosome 5"/>
</dbReference>
<comment type="subcellular location">
    <subcellularLocation>
        <location evidence="1 11">Endoplasmic reticulum membrane</location>
        <topology evidence="1 11">Multi-pass membrane protein</topology>
    </subcellularLocation>
</comment>
<evidence type="ECO:0000256" key="1">
    <source>
        <dbReference type="ARBA" id="ARBA00004477"/>
    </source>
</evidence>
<reference evidence="15" key="1">
    <citation type="submission" date="2022-12" db="EMBL/GenBank/DDBJ databases">
        <title>Chromosome-level genome assembly of the bean flower thrips Megalurothrips usitatus.</title>
        <authorList>
            <person name="Ma L."/>
            <person name="Liu Q."/>
            <person name="Li H."/>
            <person name="Cai W."/>
        </authorList>
    </citation>
    <scope>NUCLEOTIDE SEQUENCE</scope>
    <source>
        <strain evidence="15">Cailab_2022a</strain>
    </source>
</reference>
<feature type="transmembrane region" description="Helical" evidence="11">
    <location>
        <begin position="48"/>
        <end position="67"/>
    </location>
</feature>
<protein>
    <recommendedName>
        <fullName evidence="11">Endoplasmic reticulum transmembrane protein</fullName>
    </recommendedName>
</protein>
<keyword evidence="4 11" id="KW-0812">Transmembrane</keyword>
<evidence type="ECO:0000313" key="16">
    <source>
        <dbReference type="Proteomes" id="UP001075354"/>
    </source>
</evidence>
<evidence type="ECO:0000256" key="9">
    <source>
        <dbReference type="ARBA" id="ARBA00023054"/>
    </source>
</evidence>
<keyword evidence="6 11" id="KW-0931">ER-Golgi transport</keyword>
<evidence type="ECO:0000256" key="11">
    <source>
        <dbReference type="RuleBase" id="RU367026"/>
    </source>
</evidence>
<organism evidence="15 16">
    <name type="scientific">Megalurothrips usitatus</name>
    <name type="common">bean blossom thrips</name>
    <dbReference type="NCBI Taxonomy" id="439358"/>
    <lineage>
        <taxon>Eukaryota</taxon>
        <taxon>Metazoa</taxon>
        <taxon>Ecdysozoa</taxon>
        <taxon>Arthropoda</taxon>
        <taxon>Hexapoda</taxon>
        <taxon>Insecta</taxon>
        <taxon>Pterygota</taxon>
        <taxon>Neoptera</taxon>
        <taxon>Paraneoptera</taxon>
        <taxon>Thysanoptera</taxon>
        <taxon>Terebrantia</taxon>
        <taxon>Thripoidea</taxon>
        <taxon>Thripidae</taxon>
        <taxon>Megalurothrips</taxon>
    </lineage>
</organism>
<evidence type="ECO:0000259" key="14">
    <source>
        <dbReference type="Pfam" id="PF18035"/>
    </source>
</evidence>
<evidence type="ECO:0000256" key="4">
    <source>
        <dbReference type="ARBA" id="ARBA00022692"/>
    </source>
</evidence>
<dbReference type="PANTHER" id="PTHR12701">
    <property type="entry name" value="BCR-ASSOCIATED PROTEIN, BAP"/>
    <property type="match status" value="1"/>
</dbReference>
<evidence type="ECO:0000256" key="2">
    <source>
        <dbReference type="ARBA" id="ARBA00007956"/>
    </source>
</evidence>
<accession>A0AAV7XQW4</accession>
<proteinExistence type="inferred from homology"/>
<dbReference type="Pfam" id="PF18035">
    <property type="entry name" value="Bap31_Bap29_C"/>
    <property type="match status" value="1"/>
</dbReference>